<dbReference type="PANTHER" id="PTHR12395">
    <property type="entry name" value="DOM-3 RELATED"/>
    <property type="match status" value="1"/>
</dbReference>
<organism evidence="8 9">
    <name type="scientific">Marasmius tenuissimus</name>
    <dbReference type="NCBI Taxonomy" id="585030"/>
    <lineage>
        <taxon>Eukaryota</taxon>
        <taxon>Fungi</taxon>
        <taxon>Dikarya</taxon>
        <taxon>Basidiomycota</taxon>
        <taxon>Agaricomycotina</taxon>
        <taxon>Agaricomycetes</taxon>
        <taxon>Agaricomycetidae</taxon>
        <taxon>Agaricales</taxon>
        <taxon>Marasmiineae</taxon>
        <taxon>Marasmiaceae</taxon>
        <taxon>Marasmius</taxon>
    </lineage>
</organism>
<evidence type="ECO:0000256" key="4">
    <source>
        <dbReference type="ARBA" id="ARBA00044692"/>
    </source>
</evidence>
<comment type="caution">
    <text evidence="8">The sequence shown here is derived from an EMBL/GenBank/DDBJ whole genome shotgun (WGS) entry which is preliminary data.</text>
</comment>
<name>A0ABR3A8V3_9AGAR</name>
<gene>
    <name evidence="8" type="ORF">AAF712_002610</name>
</gene>
<comment type="function">
    <text evidence="6">Decapping enzyme for NAD-capped RNAs: specifically hydrolyzes the nicotinamide adenine dinucleotide (NAD) cap from a subset of RNAs by removing the entire NAD moiety from the 5'-end of an NAD-capped RNA.</text>
</comment>
<accession>A0ABR3A8V3</accession>
<keyword evidence="6" id="KW-0378">Hydrolase</keyword>
<comment type="catalytic activity">
    <reaction evidence="5">
        <text>a 5'-end NAD(+)-phospho-ribonucleoside in mRNA + H2O = a 5'-end phospho-ribonucleoside in mRNA + NAD(+) + H(+)</text>
        <dbReference type="Rhea" id="RHEA:60880"/>
        <dbReference type="Rhea" id="RHEA-COMP:15692"/>
        <dbReference type="Rhea" id="RHEA-COMP:15698"/>
        <dbReference type="ChEBI" id="CHEBI:15377"/>
        <dbReference type="ChEBI" id="CHEBI:15378"/>
        <dbReference type="ChEBI" id="CHEBI:57540"/>
        <dbReference type="ChEBI" id="CHEBI:138282"/>
        <dbReference type="ChEBI" id="CHEBI:144029"/>
    </reaction>
    <physiologicalReaction direction="left-to-right" evidence="5">
        <dbReference type="Rhea" id="RHEA:60881"/>
    </physiologicalReaction>
</comment>
<keyword evidence="6" id="KW-0547">Nucleotide-binding</keyword>
<feature type="domain" description="RAI1-like" evidence="7">
    <location>
        <begin position="16"/>
        <end position="172"/>
    </location>
</feature>
<sequence>MTSELHRHQAPHGLNGWYSVVYNYIGGFNLLIAGDIPCVKAPYTAEPANFVELKCRKLGSNIEKDLKDWYFRAHVMGSSGVFVGYRDEEHVLRQAEFIPTNEILGRLEPSWNPEENINRFFQVLYVLRLHCQQVMDQRELRNDNGRQGVTWNIRFQKGRLCIRELSENEAGKLNATKALPQTLRQRVGVLPRLLVENMRKYVKTKALEP</sequence>
<dbReference type="EMBL" id="JBBXMP010000008">
    <property type="protein sequence ID" value="KAL0070123.1"/>
    <property type="molecule type" value="Genomic_DNA"/>
</dbReference>
<keyword evidence="6" id="KW-0694">RNA-binding</keyword>
<dbReference type="PANTHER" id="PTHR12395:SF9">
    <property type="entry name" value="DECAPPING AND EXORIBONUCLEASE PROTEIN"/>
    <property type="match status" value="1"/>
</dbReference>
<dbReference type="Proteomes" id="UP001437256">
    <property type="component" value="Unassembled WGS sequence"/>
</dbReference>
<keyword evidence="6" id="KW-0539">Nucleus</keyword>
<dbReference type="Pfam" id="PF08652">
    <property type="entry name" value="RAI1"/>
    <property type="match status" value="1"/>
</dbReference>
<dbReference type="InterPro" id="IPR013961">
    <property type="entry name" value="RAI1"/>
</dbReference>
<proteinExistence type="inferred from homology"/>
<keyword evidence="9" id="KW-1185">Reference proteome</keyword>
<comment type="catalytic activity">
    <reaction evidence="3">
        <text>a 5'-end (N(7)-methyl 5'-triphosphoguanosine)-ribonucleoside-ribonucleotide in mRNA + H2O = a (N(7)-methyl 5'-triphosphoguanosine)-nucleoside + a 5'-end phospho-ribonucleoside in mRNA + H(+)</text>
        <dbReference type="Rhea" id="RHEA:66928"/>
        <dbReference type="Rhea" id="RHEA-COMP:15692"/>
        <dbReference type="Rhea" id="RHEA-COMP:17313"/>
        <dbReference type="ChEBI" id="CHEBI:15377"/>
        <dbReference type="ChEBI" id="CHEBI:15378"/>
        <dbReference type="ChEBI" id="CHEBI:138282"/>
        <dbReference type="ChEBI" id="CHEBI:172876"/>
        <dbReference type="ChEBI" id="CHEBI:172877"/>
    </reaction>
    <physiologicalReaction direction="left-to-right" evidence="3">
        <dbReference type="Rhea" id="RHEA:66929"/>
    </physiologicalReaction>
</comment>
<evidence type="ECO:0000259" key="7">
    <source>
        <dbReference type="Pfam" id="PF08652"/>
    </source>
</evidence>
<protein>
    <recommendedName>
        <fullName evidence="6">Decapping nuclease</fullName>
        <ecNumber evidence="6">3.6.1.-</ecNumber>
    </recommendedName>
</protein>
<dbReference type="EC" id="3.6.1.-" evidence="6"/>
<evidence type="ECO:0000313" key="9">
    <source>
        <dbReference type="Proteomes" id="UP001437256"/>
    </source>
</evidence>
<evidence type="ECO:0000256" key="6">
    <source>
        <dbReference type="RuleBase" id="RU367113"/>
    </source>
</evidence>
<keyword evidence="6" id="KW-0540">Nuclease</keyword>
<evidence type="ECO:0000256" key="3">
    <source>
        <dbReference type="ARBA" id="ARBA00044676"/>
    </source>
</evidence>
<evidence type="ECO:0000256" key="5">
    <source>
        <dbReference type="ARBA" id="ARBA00048124"/>
    </source>
</evidence>
<comment type="catalytic activity">
    <reaction evidence="4">
        <text>a 5'-end triphospho-ribonucleoside in mRNA + H2O = a 5'-end phospho-ribonucleoside in mRNA + diphosphate + H(+)</text>
        <dbReference type="Rhea" id="RHEA:78683"/>
        <dbReference type="Rhea" id="RHEA-COMP:15692"/>
        <dbReference type="Rhea" id="RHEA-COMP:17164"/>
        <dbReference type="ChEBI" id="CHEBI:15377"/>
        <dbReference type="ChEBI" id="CHEBI:15378"/>
        <dbReference type="ChEBI" id="CHEBI:33019"/>
        <dbReference type="ChEBI" id="CHEBI:138282"/>
        <dbReference type="ChEBI" id="CHEBI:167618"/>
    </reaction>
    <physiologicalReaction direction="left-to-right" evidence="4">
        <dbReference type="Rhea" id="RHEA:78684"/>
    </physiologicalReaction>
</comment>
<reference evidence="8 9" key="1">
    <citation type="submission" date="2024-05" db="EMBL/GenBank/DDBJ databases">
        <title>A draft genome resource for the thread blight pathogen Marasmius tenuissimus strain MS-2.</title>
        <authorList>
            <person name="Yulfo-Soto G.E."/>
            <person name="Baruah I.K."/>
            <person name="Amoako-Attah I."/>
            <person name="Bukari Y."/>
            <person name="Meinhardt L.W."/>
            <person name="Bailey B.A."/>
            <person name="Cohen S.P."/>
        </authorList>
    </citation>
    <scope>NUCLEOTIDE SEQUENCE [LARGE SCALE GENOMIC DNA]</scope>
    <source>
        <strain evidence="8 9">MS-2</strain>
    </source>
</reference>
<comment type="subcellular location">
    <subcellularLocation>
        <location evidence="6">Nucleus</location>
    </subcellularLocation>
</comment>
<keyword evidence="6" id="KW-0479">Metal-binding</keyword>
<comment type="cofactor">
    <cofactor evidence="1 6">
        <name>a divalent metal cation</name>
        <dbReference type="ChEBI" id="CHEBI:60240"/>
    </cofactor>
</comment>
<evidence type="ECO:0000256" key="1">
    <source>
        <dbReference type="ARBA" id="ARBA00001968"/>
    </source>
</evidence>
<evidence type="ECO:0000256" key="2">
    <source>
        <dbReference type="ARBA" id="ARBA00006562"/>
    </source>
</evidence>
<comment type="similarity">
    <text evidence="2 6">Belongs to the DXO/Dom3Z family.</text>
</comment>
<dbReference type="InterPro" id="IPR039039">
    <property type="entry name" value="RAI1-like_fam"/>
</dbReference>
<evidence type="ECO:0000313" key="8">
    <source>
        <dbReference type="EMBL" id="KAL0070123.1"/>
    </source>
</evidence>